<evidence type="ECO:0000313" key="5">
    <source>
        <dbReference type="EMBL" id="CAD7089641.1"/>
    </source>
</evidence>
<dbReference type="InterPro" id="IPR013098">
    <property type="entry name" value="Ig_I-set"/>
</dbReference>
<gene>
    <name evidence="5" type="ORF">HERILL_LOCUS12177</name>
</gene>
<dbReference type="InterPro" id="IPR013783">
    <property type="entry name" value="Ig-like_fold"/>
</dbReference>
<dbReference type="InParanoid" id="A0A7R8Z1B7"/>
<dbReference type="EMBL" id="LR899012">
    <property type="protein sequence ID" value="CAD7089641.1"/>
    <property type="molecule type" value="Genomic_DNA"/>
</dbReference>
<dbReference type="GO" id="GO:0009653">
    <property type="term" value="P:anatomical structure morphogenesis"/>
    <property type="evidence" value="ECO:0007669"/>
    <property type="project" value="UniProtKB-ARBA"/>
</dbReference>
<dbReference type="InterPro" id="IPR003598">
    <property type="entry name" value="Ig_sub2"/>
</dbReference>
<dbReference type="Gene3D" id="2.60.40.10">
    <property type="entry name" value="Immunoglobulins"/>
    <property type="match status" value="1"/>
</dbReference>
<evidence type="ECO:0000313" key="6">
    <source>
        <dbReference type="Proteomes" id="UP000594454"/>
    </source>
</evidence>
<dbReference type="AlphaFoldDB" id="A0A7R8Z1B7"/>
<evidence type="ECO:0000256" key="3">
    <source>
        <dbReference type="SAM" id="Phobius"/>
    </source>
</evidence>
<accession>A0A7R8Z1B7</accession>
<keyword evidence="1" id="KW-0677">Repeat</keyword>
<keyword evidence="6" id="KW-1185">Reference proteome</keyword>
<dbReference type="Proteomes" id="UP000594454">
    <property type="component" value="Chromosome 4"/>
</dbReference>
<proteinExistence type="predicted"/>
<dbReference type="GO" id="GO:0030154">
    <property type="term" value="P:cell differentiation"/>
    <property type="evidence" value="ECO:0007669"/>
    <property type="project" value="UniProtKB-ARBA"/>
</dbReference>
<dbReference type="CDD" id="cd00063">
    <property type="entry name" value="FN3"/>
    <property type="match status" value="1"/>
</dbReference>
<dbReference type="SMART" id="SM00408">
    <property type="entry name" value="IGc2"/>
    <property type="match status" value="1"/>
</dbReference>
<name>A0A7R8Z1B7_HERIL</name>
<dbReference type="OrthoDB" id="8825892at2759"/>
<keyword evidence="3" id="KW-0472">Membrane</keyword>
<dbReference type="InterPro" id="IPR007110">
    <property type="entry name" value="Ig-like_dom"/>
</dbReference>
<dbReference type="PANTHER" id="PTHR23278:SF2">
    <property type="entry name" value="SIDESTEP V, ISOFORM B"/>
    <property type="match status" value="1"/>
</dbReference>
<evidence type="ECO:0000256" key="1">
    <source>
        <dbReference type="ARBA" id="ARBA00022737"/>
    </source>
</evidence>
<evidence type="ECO:0000256" key="2">
    <source>
        <dbReference type="SAM" id="MobiDB-lite"/>
    </source>
</evidence>
<dbReference type="InterPro" id="IPR003961">
    <property type="entry name" value="FN3_dom"/>
</dbReference>
<reference evidence="5 6" key="1">
    <citation type="submission" date="2020-11" db="EMBL/GenBank/DDBJ databases">
        <authorList>
            <person name="Wallbank WR R."/>
            <person name="Pardo Diaz C."/>
            <person name="Kozak K."/>
            <person name="Martin S."/>
            <person name="Jiggins C."/>
            <person name="Moest M."/>
            <person name="Warren A I."/>
            <person name="Generalovic N T."/>
            <person name="Byers J.R.P. K."/>
            <person name="Montejo-Kovacevich G."/>
            <person name="Yen C E."/>
        </authorList>
    </citation>
    <scope>NUCLEOTIDE SEQUENCE [LARGE SCALE GENOMIC DNA]</scope>
</reference>
<dbReference type="Pfam" id="PF07679">
    <property type="entry name" value="I-set"/>
    <property type="match status" value="1"/>
</dbReference>
<sequence>MMRGATQTTSTDGNITISEMIFTPVPEDNGKQVICSVTADSLAAGTTGVFLKDGRTLDVKHAPIVTLNLGSQLDPSNLMKGSDVYLECQITANPPQKRVEWFHNDKQLHSSRGIIIANQTLVLQGITKATHGQYLCRATNIQGTVTSNEVYLDVKYPPVCMPDSVIIRAALKQTVNITCEVDSNPMANLTYKWHFNNSLEKIEELPSPASIVLPTSGHRSNFKMSEGKWTYMDSTGDDTTTEFNQIESFPHSRMVYSNVVSQQHLDKNRKHQQRHKDGERRRATAVPNNVYRYKVTTFQDFGTVSCIASSPIGHSLPCQYHIVAAELPDPIRNCTAYNATANSIQIFCIPGNDGGIPQHFHVEVYDELNQQVLYNTSYKYSEFTIKRLPSDSVFVIRVTSYNLQGFNTRAFRLRAKTLSAPLLRTASSTAVLVQLTPLLGALVGVVVTLLLVAVCIVIFIKFRTKRRSGSSEPVTTETDKGSAEPLSRNMGSHSSLEDKNPDVVPQENSEDEYNLEEKAFDRLNMESQRILYTPPRLNSTSPPPLSPAFAKQYGELSLTTNPSFALYNTPQRVPAPQRPVYTSPPQLLSTRSPSNIYTRIPSRTYLPVFDKRTSPTSPYSSAAPCSVPLLSGHHQQQQIPQQHISPTSPVSQHQQSSLLITSVGGILGNYDNKS</sequence>
<dbReference type="InterPro" id="IPR036116">
    <property type="entry name" value="FN3_sf"/>
</dbReference>
<feature type="region of interest" description="Disordered" evidence="2">
    <location>
        <begin position="469"/>
        <end position="509"/>
    </location>
</feature>
<keyword evidence="3" id="KW-0812">Transmembrane</keyword>
<dbReference type="SUPFAM" id="SSF49265">
    <property type="entry name" value="Fibronectin type III"/>
    <property type="match status" value="1"/>
</dbReference>
<feature type="compositionally biased region" description="Polar residues" evidence="2">
    <location>
        <begin position="645"/>
        <end position="656"/>
    </location>
</feature>
<dbReference type="PROSITE" id="PS50835">
    <property type="entry name" value="IG_LIKE"/>
    <property type="match status" value="1"/>
</dbReference>
<feature type="domain" description="Ig-like" evidence="4">
    <location>
        <begin position="63"/>
        <end position="153"/>
    </location>
</feature>
<keyword evidence="3" id="KW-1133">Transmembrane helix</keyword>
<dbReference type="FunCoup" id="A0A7R8Z1B7">
    <property type="interactions" value="2"/>
</dbReference>
<dbReference type="PANTHER" id="PTHR23278">
    <property type="entry name" value="SIDESTEP PROTEIN"/>
    <property type="match status" value="1"/>
</dbReference>
<dbReference type="SMART" id="SM00409">
    <property type="entry name" value="IG"/>
    <property type="match status" value="2"/>
</dbReference>
<feature type="transmembrane region" description="Helical" evidence="3">
    <location>
        <begin position="438"/>
        <end position="460"/>
    </location>
</feature>
<dbReference type="SUPFAM" id="SSF48726">
    <property type="entry name" value="Immunoglobulin"/>
    <property type="match status" value="2"/>
</dbReference>
<organism evidence="5 6">
    <name type="scientific">Hermetia illucens</name>
    <name type="common">Black soldier fly</name>
    <dbReference type="NCBI Taxonomy" id="343691"/>
    <lineage>
        <taxon>Eukaryota</taxon>
        <taxon>Metazoa</taxon>
        <taxon>Ecdysozoa</taxon>
        <taxon>Arthropoda</taxon>
        <taxon>Hexapoda</taxon>
        <taxon>Insecta</taxon>
        <taxon>Pterygota</taxon>
        <taxon>Neoptera</taxon>
        <taxon>Endopterygota</taxon>
        <taxon>Diptera</taxon>
        <taxon>Brachycera</taxon>
        <taxon>Stratiomyomorpha</taxon>
        <taxon>Stratiomyidae</taxon>
        <taxon>Hermetiinae</taxon>
        <taxon>Hermetia</taxon>
    </lineage>
</organism>
<protein>
    <recommendedName>
        <fullName evidence="4">Ig-like domain-containing protein</fullName>
    </recommendedName>
</protein>
<dbReference type="InterPro" id="IPR003599">
    <property type="entry name" value="Ig_sub"/>
</dbReference>
<evidence type="ECO:0000259" key="4">
    <source>
        <dbReference type="PROSITE" id="PS50835"/>
    </source>
</evidence>
<feature type="region of interest" description="Disordered" evidence="2">
    <location>
        <begin position="264"/>
        <end position="283"/>
    </location>
</feature>
<feature type="region of interest" description="Disordered" evidence="2">
    <location>
        <begin position="631"/>
        <end position="656"/>
    </location>
</feature>
<feature type="compositionally biased region" description="Low complexity" evidence="2">
    <location>
        <begin position="633"/>
        <end position="644"/>
    </location>
</feature>
<dbReference type="InterPro" id="IPR036179">
    <property type="entry name" value="Ig-like_dom_sf"/>
</dbReference>